<protein>
    <submittedName>
        <fullName evidence="1">Uncharacterized protein</fullName>
    </submittedName>
</protein>
<dbReference type="EMBL" id="JRPN01000017">
    <property type="protein sequence ID" value="KGT77981.1"/>
    <property type="molecule type" value="Genomic_DNA"/>
</dbReference>
<name>A0A0A3XXX6_BRAJP</name>
<organism evidence="1 2">
    <name type="scientific">Bradyrhizobium japonicum</name>
    <dbReference type="NCBI Taxonomy" id="375"/>
    <lineage>
        <taxon>Bacteria</taxon>
        <taxon>Pseudomonadati</taxon>
        <taxon>Pseudomonadota</taxon>
        <taxon>Alphaproteobacteria</taxon>
        <taxon>Hyphomicrobiales</taxon>
        <taxon>Nitrobacteraceae</taxon>
        <taxon>Bradyrhizobium</taxon>
    </lineage>
</organism>
<proteinExistence type="predicted"/>
<comment type="caution">
    <text evidence="1">The sequence shown here is derived from an EMBL/GenBank/DDBJ whole genome shotgun (WGS) entry which is preliminary data.</text>
</comment>
<dbReference type="RefSeq" id="WP_041956624.1">
    <property type="nucleotide sequence ID" value="NZ_JRPN01000017.1"/>
</dbReference>
<dbReference type="Proteomes" id="UP000030377">
    <property type="component" value="Unassembled WGS sequence"/>
</dbReference>
<reference evidence="1 2" key="1">
    <citation type="submission" date="2014-09" db="EMBL/GenBank/DDBJ databases">
        <title>Draft genome of Bradyrhizobium japonicum Is-34.</title>
        <authorList>
            <person name="Tsurumaru H."/>
            <person name="Yamakawa T."/>
            <person name="Hashimoto S."/>
            <person name="Okizaki K."/>
            <person name="Kanesaki Y."/>
            <person name="Yoshikawa H."/>
            <person name="Yajima S."/>
        </authorList>
    </citation>
    <scope>NUCLEOTIDE SEQUENCE [LARGE SCALE GENOMIC DNA]</scope>
    <source>
        <strain evidence="1 2">Is-34</strain>
    </source>
</reference>
<sequence length="78" mass="8580">MKSDGHLGRWEGDAANIVFTAVDHNLRLTLSLAEALLRLIRNALLLMLAVALELRRVERPDCLRIEKGCGNASGTRPS</sequence>
<dbReference type="AlphaFoldDB" id="A0A0A3XXX6"/>
<evidence type="ECO:0000313" key="2">
    <source>
        <dbReference type="Proteomes" id="UP000030377"/>
    </source>
</evidence>
<gene>
    <name evidence="1" type="ORF">MA20_20295</name>
</gene>
<accession>A0A0A3XXX6</accession>
<evidence type="ECO:0000313" key="1">
    <source>
        <dbReference type="EMBL" id="KGT77981.1"/>
    </source>
</evidence>